<reference evidence="2" key="1">
    <citation type="submission" date="2021-12" db="EMBL/GenBank/DDBJ databases">
        <authorList>
            <person name="Cha I.-T."/>
            <person name="Lee K.-E."/>
            <person name="Park S.-J."/>
        </authorList>
    </citation>
    <scope>NUCLEOTIDE SEQUENCE</scope>
    <source>
        <strain evidence="2">YSM-43</strain>
    </source>
</reference>
<dbReference type="Proteomes" id="UP000830454">
    <property type="component" value="Chromosome"/>
</dbReference>
<sequence length="172" mass="20273">MKFKILILFLGINLSLFSQNNTDNYKTMLDSAVVIKLNEVYKHYNEELKKDIKTENWKSYISEYKNRLENIYLIDNNHNPFHLDKYKPVTNNFKEINLYEKKNKKILKKGINAWKVSSTLSKNQLSIFIIDFIITYSDGKYNFSNGGGSTIIFKYDCNKMNWELINNTTVGI</sequence>
<evidence type="ECO:0008006" key="4">
    <source>
        <dbReference type="Google" id="ProtNLM"/>
    </source>
</evidence>
<name>A0ABY4HRQ3_9FLAO</name>
<proteinExistence type="predicted"/>
<evidence type="ECO:0000313" key="2">
    <source>
        <dbReference type="EMBL" id="UOX34444.1"/>
    </source>
</evidence>
<accession>A0ABY4HRQ3</accession>
<evidence type="ECO:0000256" key="1">
    <source>
        <dbReference type="SAM" id="SignalP"/>
    </source>
</evidence>
<keyword evidence="3" id="KW-1185">Reference proteome</keyword>
<reference evidence="2" key="2">
    <citation type="submission" date="2022-04" db="EMBL/GenBank/DDBJ databases">
        <title>Complete Genome Sequence of Flavobacterium sediminilitoris YSM-43, Isolated from a Tidal Sediment.</title>
        <authorList>
            <person name="Lee P.A."/>
        </authorList>
    </citation>
    <scope>NUCLEOTIDE SEQUENCE</scope>
    <source>
        <strain evidence="2">YSM-43</strain>
    </source>
</reference>
<gene>
    <name evidence="2" type="ORF">LXD69_02775</name>
</gene>
<feature type="signal peptide" evidence="1">
    <location>
        <begin position="1"/>
        <end position="20"/>
    </location>
</feature>
<protein>
    <recommendedName>
        <fullName evidence="4">Nuclear transport factor 2 family protein</fullName>
    </recommendedName>
</protein>
<dbReference type="EMBL" id="CP090145">
    <property type="protein sequence ID" value="UOX34444.1"/>
    <property type="molecule type" value="Genomic_DNA"/>
</dbReference>
<keyword evidence="1" id="KW-0732">Signal</keyword>
<dbReference type="RefSeq" id="WP_246917379.1">
    <property type="nucleotide sequence ID" value="NZ_CP090145.1"/>
</dbReference>
<feature type="chain" id="PRO_5046210669" description="Nuclear transport factor 2 family protein" evidence="1">
    <location>
        <begin position="21"/>
        <end position="172"/>
    </location>
</feature>
<evidence type="ECO:0000313" key="3">
    <source>
        <dbReference type="Proteomes" id="UP000830454"/>
    </source>
</evidence>
<organism evidence="2 3">
    <name type="scientific">Flavobacterium sediminilitoris</name>
    <dbReference type="NCBI Taxonomy" id="2024526"/>
    <lineage>
        <taxon>Bacteria</taxon>
        <taxon>Pseudomonadati</taxon>
        <taxon>Bacteroidota</taxon>
        <taxon>Flavobacteriia</taxon>
        <taxon>Flavobacteriales</taxon>
        <taxon>Flavobacteriaceae</taxon>
        <taxon>Flavobacterium</taxon>
    </lineage>
</organism>